<organism evidence="1 2">
    <name type="scientific">Moritella yayanosii</name>
    <dbReference type="NCBI Taxonomy" id="69539"/>
    <lineage>
        <taxon>Bacteria</taxon>
        <taxon>Pseudomonadati</taxon>
        <taxon>Pseudomonadota</taxon>
        <taxon>Gammaproteobacteria</taxon>
        <taxon>Alteromonadales</taxon>
        <taxon>Moritellaceae</taxon>
        <taxon>Moritella</taxon>
    </lineage>
</organism>
<keyword evidence="2" id="KW-1185">Reference proteome</keyword>
<reference evidence="2" key="1">
    <citation type="submission" date="2018-05" db="EMBL/GenBank/DDBJ databases">
        <authorList>
            <person name="Cea G.-C."/>
            <person name="William W."/>
        </authorList>
    </citation>
    <scope>NUCLEOTIDE SEQUENCE [LARGE SCALE GENOMIC DNA]</scope>
    <source>
        <strain evidence="2">DB21MT 5</strain>
    </source>
</reference>
<accession>A0A330LVW4</accession>
<gene>
    <name evidence="1" type="ORF">MORIYA_3483</name>
</gene>
<dbReference type="PROSITE" id="PS51257">
    <property type="entry name" value="PROKAR_LIPOPROTEIN"/>
    <property type="match status" value="1"/>
</dbReference>
<protein>
    <submittedName>
        <fullName evidence="1">Putative lipoprotein</fullName>
    </submittedName>
</protein>
<name>A0A330LVW4_9GAMM</name>
<sequence>MSRLLALSILVSTALTGCGGGDDGGSGSSGGGSTPTPATKYTFEFVKLSEGSQSGCTVFDGLEQNFDTKYYANNVQPQRLEIHDASGHKVDVSLKPLNGAITFTADVVPEGGYVSIIDYSSGSRTYQVLSIQKELLGDYLIRLNGDSFGTCYNKNKGLDKKSGTAFISVLPGGDSSYYQFDTSLETKNKISNAFTADINAYADEKVLAKGYNGNTTDLIVYGFTELDAEATELSVIDDNLNWSATNFTSTELDSLAISVKQGNYIYPWYDAQSKVAFPHYSDAISEWFYTATGKQRNWNFKHNAKFTYEFDVSLMVNIDSNVDASISKPGTSYVFSASGISSSHDLVQRSYYYTQNISTPITTLTHVMYGIPNNAGEVIIPDLKLDRLLPTDTPTITVSMAATKSLDADFVESFMRRFQPIDPNTASFLTEDSISLLLTPADQLKQRQNTKMHDYTIVER</sequence>
<dbReference type="AlphaFoldDB" id="A0A330LVW4"/>
<dbReference type="KEGG" id="mya:MORIYA_3483"/>
<proteinExistence type="predicted"/>
<dbReference type="Proteomes" id="UP000250163">
    <property type="component" value="Chromosome MORIYA"/>
</dbReference>
<dbReference type="OrthoDB" id="6397570at2"/>
<keyword evidence="1" id="KW-0449">Lipoprotein</keyword>
<evidence type="ECO:0000313" key="1">
    <source>
        <dbReference type="EMBL" id="SQD79938.1"/>
    </source>
</evidence>
<dbReference type="RefSeq" id="WP_112716921.1">
    <property type="nucleotide sequence ID" value="NZ_LS483250.1"/>
</dbReference>
<evidence type="ECO:0000313" key="2">
    <source>
        <dbReference type="Proteomes" id="UP000250163"/>
    </source>
</evidence>
<dbReference type="EMBL" id="LS483250">
    <property type="protein sequence ID" value="SQD79938.1"/>
    <property type="molecule type" value="Genomic_DNA"/>
</dbReference>